<protein>
    <submittedName>
        <fullName evidence="2">Uncharacterized protein</fullName>
    </submittedName>
</protein>
<keyword evidence="1" id="KW-0732">Signal</keyword>
<keyword evidence="3" id="KW-1185">Reference proteome</keyword>
<dbReference type="EMBL" id="JAIWYP010000006">
    <property type="protein sequence ID" value="KAH3806513.1"/>
    <property type="molecule type" value="Genomic_DNA"/>
</dbReference>
<dbReference type="AlphaFoldDB" id="A0A9D4FWX3"/>
<evidence type="ECO:0000313" key="3">
    <source>
        <dbReference type="Proteomes" id="UP000828390"/>
    </source>
</evidence>
<proteinExistence type="predicted"/>
<evidence type="ECO:0000256" key="1">
    <source>
        <dbReference type="SAM" id="SignalP"/>
    </source>
</evidence>
<sequence>MRLHAVFLLAVGCVCLHTGLNAAKDVSDDEKRFVVDVEEDMAAQIIDLKRLVHGYMAGTYFYDSGDGDGANYLCLSNSPQWDQSPRKVVVPCSHIKLCIRLSTPFCLPNS</sequence>
<dbReference type="Proteomes" id="UP000828390">
    <property type="component" value="Unassembled WGS sequence"/>
</dbReference>
<reference evidence="2" key="2">
    <citation type="submission" date="2020-11" db="EMBL/GenBank/DDBJ databases">
        <authorList>
            <person name="McCartney M.A."/>
            <person name="Auch B."/>
            <person name="Kono T."/>
            <person name="Mallez S."/>
            <person name="Becker A."/>
            <person name="Gohl D.M."/>
            <person name="Silverstein K.A.T."/>
            <person name="Koren S."/>
            <person name="Bechman K.B."/>
            <person name="Herman A."/>
            <person name="Abrahante J.E."/>
            <person name="Garbe J."/>
        </authorList>
    </citation>
    <scope>NUCLEOTIDE SEQUENCE</scope>
    <source>
        <strain evidence="2">Duluth1</strain>
        <tissue evidence="2">Whole animal</tissue>
    </source>
</reference>
<evidence type="ECO:0000313" key="2">
    <source>
        <dbReference type="EMBL" id="KAH3806513.1"/>
    </source>
</evidence>
<feature type="signal peptide" evidence="1">
    <location>
        <begin position="1"/>
        <end position="22"/>
    </location>
</feature>
<feature type="chain" id="PRO_5039192486" evidence="1">
    <location>
        <begin position="23"/>
        <end position="110"/>
    </location>
</feature>
<name>A0A9D4FWX3_DREPO</name>
<comment type="caution">
    <text evidence="2">The sequence shown here is derived from an EMBL/GenBank/DDBJ whole genome shotgun (WGS) entry which is preliminary data.</text>
</comment>
<organism evidence="2 3">
    <name type="scientific">Dreissena polymorpha</name>
    <name type="common">Zebra mussel</name>
    <name type="synonym">Mytilus polymorpha</name>
    <dbReference type="NCBI Taxonomy" id="45954"/>
    <lineage>
        <taxon>Eukaryota</taxon>
        <taxon>Metazoa</taxon>
        <taxon>Spiralia</taxon>
        <taxon>Lophotrochozoa</taxon>
        <taxon>Mollusca</taxon>
        <taxon>Bivalvia</taxon>
        <taxon>Autobranchia</taxon>
        <taxon>Heteroconchia</taxon>
        <taxon>Euheterodonta</taxon>
        <taxon>Imparidentia</taxon>
        <taxon>Neoheterodontei</taxon>
        <taxon>Myida</taxon>
        <taxon>Dreissenoidea</taxon>
        <taxon>Dreissenidae</taxon>
        <taxon>Dreissena</taxon>
    </lineage>
</organism>
<accession>A0A9D4FWX3</accession>
<gene>
    <name evidence="2" type="ORF">DPMN_134836</name>
</gene>
<reference evidence="2" key="1">
    <citation type="journal article" date="2019" name="bioRxiv">
        <title>The Genome of the Zebra Mussel, Dreissena polymorpha: A Resource for Invasive Species Research.</title>
        <authorList>
            <person name="McCartney M.A."/>
            <person name="Auch B."/>
            <person name="Kono T."/>
            <person name="Mallez S."/>
            <person name="Zhang Y."/>
            <person name="Obille A."/>
            <person name="Becker A."/>
            <person name="Abrahante J.E."/>
            <person name="Garbe J."/>
            <person name="Badalamenti J.P."/>
            <person name="Herman A."/>
            <person name="Mangelson H."/>
            <person name="Liachko I."/>
            <person name="Sullivan S."/>
            <person name="Sone E.D."/>
            <person name="Koren S."/>
            <person name="Silverstein K.A.T."/>
            <person name="Beckman K.B."/>
            <person name="Gohl D.M."/>
        </authorList>
    </citation>
    <scope>NUCLEOTIDE SEQUENCE</scope>
    <source>
        <strain evidence="2">Duluth1</strain>
        <tissue evidence="2">Whole animal</tissue>
    </source>
</reference>